<dbReference type="PIRSF" id="PIRSF028998">
    <property type="entry name" value="GINS_Psf2_subgr"/>
    <property type="match status" value="1"/>
</dbReference>
<comment type="subunit">
    <text evidence="5">Component of the GINS complex.</text>
</comment>
<evidence type="ECO:0000313" key="8">
    <source>
        <dbReference type="EMBL" id="CAD7222249.1"/>
    </source>
</evidence>
<dbReference type="Gene3D" id="1.20.58.1020">
    <property type="match status" value="1"/>
</dbReference>
<dbReference type="OrthoDB" id="434041at2759"/>
<dbReference type="InterPro" id="IPR007257">
    <property type="entry name" value="GINS_Psf2"/>
</dbReference>
<keyword evidence="3 5" id="KW-0235">DNA replication</keyword>
<evidence type="ECO:0000259" key="6">
    <source>
        <dbReference type="Pfam" id="PF05916"/>
    </source>
</evidence>
<name>A0A7R8W201_9CRUS</name>
<keyword evidence="4 5" id="KW-0539">Nucleus</keyword>
<dbReference type="AlphaFoldDB" id="A0A7R8W201"/>
<reference evidence="8" key="1">
    <citation type="submission" date="2020-11" db="EMBL/GenBank/DDBJ databases">
        <authorList>
            <person name="Tran Van P."/>
        </authorList>
    </citation>
    <scope>NUCLEOTIDE SEQUENCE</scope>
</reference>
<sequence length="200" mass="22494">MSVAGASNDIESAFEGSRPLGSAEVEFLAEREIVKVVPNFAHPVLHLVAGDFGPFAPGIPTRVPLWLAVNLKQRSKATLLPPDWMTIEQLEEFKTKEKESKFFAPVPCEHFLEVSRLLLTTGQADIPDAAEIKTLIKDIWDLRTAKLRTSVDAFIRSGGTHAKVDNLTIYEINSQRLLLTKSLKQVHRLNRVRLRENEDR</sequence>
<dbReference type="GO" id="GO:0071162">
    <property type="term" value="C:CMG complex"/>
    <property type="evidence" value="ECO:0007669"/>
    <property type="project" value="UniProtKB-ARBA"/>
</dbReference>
<dbReference type="Gene3D" id="3.40.5.50">
    <property type="match status" value="1"/>
</dbReference>
<evidence type="ECO:0000256" key="3">
    <source>
        <dbReference type="ARBA" id="ARBA00022705"/>
    </source>
</evidence>
<organism evidence="8">
    <name type="scientific">Cyprideis torosa</name>
    <dbReference type="NCBI Taxonomy" id="163714"/>
    <lineage>
        <taxon>Eukaryota</taxon>
        <taxon>Metazoa</taxon>
        <taxon>Ecdysozoa</taxon>
        <taxon>Arthropoda</taxon>
        <taxon>Crustacea</taxon>
        <taxon>Oligostraca</taxon>
        <taxon>Ostracoda</taxon>
        <taxon>Podocopa</taxon>
        <taxon>Podocopida</taxon>
        <taxon>Cytherocopina</taxon>
        <taxon>Cytheroidea</taxon>
        <taxon>Cytherideidae</taxon>
        <taxon>Cyprideis</taxon>
    </lineage>
</organism>
<dbReference type="SUPFAM" id="SSF160059">
    <property type="entry name" value="PriA/YqbF domain"/>
    <property type="match status" value="1"/>
</dbReference>
<evidence type="ECO:0000259" key="7">
    <source>
        <dbReference type="Pfam" id="PF25005"/>
    </source>
</evidence>
<accession>A0A7R8W201</accession>
<evidence type="ECO:0000256" key="2">
    <source>
        <dbReference type="ARBA" id="ARBA00010565"/>
    </source>
</evidence>
<dbReference type="PANTHER" id="PTHR12772:SF0">
    <property type="entry name" value="DNA REPLICATION COMPLEX GINS PROTEIN PSF2"/>
    <property type="match status" value="1"/>
</dbReference>
<feature type="domain" description="GINS subunit" evidence="6">
    <location>
        <begin position="84"/>
        <end position="176"/>
    </location>
</feature>
<dbReference type="SUPFAM" id="SSF158573">
    <property type="entry name" value="GINS helical bundle-like"/>
    <property type="match status" value="1"/>
</dbReference>
<dbReference type="InterPro" id="IPR021151">
    <property type="entry name" value="GINS_A"/>
</dbReference>
<dbReference type="EMBL" id="OB660040">
    <property type="protein sequence ID" value="CAD7222249.1"/>
    <property type="molecule type" value="Genomic_DNA"/>
</dbReference>
<dbReference type="FunFam" id="3.40.5.50:FF:000001">
    <property type="entry name" value="DNA replication complex GINS protein PSF2"/>
    <property type="match status" value="1"/>
</dbReference>
<dbReference type="Pfam" id="PF25005">
    <property type="entry name" value="PSF2_N"/>
    <property type="match status" value="1"/>
</dbReference>
<feature type="domain" description="DNA replication complex GINS protein PSF2 N-terminal" evidence="7">
    <location>
        <begin position="23"/>
        <end position="79"/>
    </location>
</feature>
<protein>
    <recommendedName>
        <fullName evidence="5">DNA replication complex GINS protein PSF2</fullName>
    </recommendedName>
</protein>
<comment type="subcellular location">
    <subcellularLocation>
        <location evidence="1 5">Nucleus</location>
    </subcellularLocation>
</comment>
<dbReference type="GO" id="GO:0000727">
    <property type="term" value="P:double-strand break repair via break-induced replication"/>
    <property type="evidence" value="ECO:0007669"/>
    <property type="project" value="TreeGrafter"/>
</dbReference>
<dbReference type="GO" id="GO:0000811">
    <property type="term" value="C:GINS complex"/>
    <property type="evidence" value="ECO:0007669"/>
    <property type="project" value="TreeGrafter"/>
</dbReference>
<dbReference type="InterPro" id="IPR056784">
    <property type="entry name" value="PSF2_N"/>
</dbReference>
<dbReference type="CDD" id="cd21694">
    <property type="entry name" value="GINS_B_Psf2"/>
    <property type="match status" value="1"/>
</dbReference>
<evidence type="ECO:0000256" key="5">
    <source>
        <dbReference type="PIRNR" id="PIRNR028998"/>
    </source>
</evidence>
<dbReference type="InterPro" id="IPR036224">
    <property type="entry name" value="GINS_bundle-like_dom_sf"/>
</dbReference>
<proteinExistence type="inferred from homology"/>
<dbReference type="FunFam" id="1.20.58.1020:FF:000001">
    <property type="entry name" value="DNA replication complex GINS protein PSF2"/>
    <property type="match status" value="1"/>
</dbReference>
<evidence type="ECO:0000256" key="4">
    <source>
        <dbReference type="ARBA" id="ARBA00023242"/>
    </source>
</evidence>
<dbReference type="GO" id="GO:0006260">
    <property type="term" value="P:DNA replication"/>
    <property type="evidence" value="ECO:0007669"/>
    <property type="project" value="UniProtKB-KW"/>
</dbReference>
<evidence type="ECO:0000256" key="1">
    <source>
        <dbReference type="ARBA" id="ARBA00004123"/>
    </source>
</evidence>
<dbReference type="CDD" id="cd11712">
    <property type="entry name" value="GINS_A_psf2"/>
    <property type="match status" value="1"/>
</dbReference>
<comment type="similarity">
    <text evidence="2 5">Belongs to the GINS2/PSF2 family.</text>
</comment>
<gene>
    <name evidence="8" type="ORF">CTOB1V02_LOCUS262</name>
</gene>
<dbReference type="PANTHER" id="PTHR12772">
    <property type="entry name" value="DNA REPLICATION COMPLEX GINS PROTEIN PSF2"/>
    <property type="match status" value="1"/>
</dbReference>
<dbReference type="Pfam" id="PF05916">
    <property type="entry name" value="Sld5"/>
    <property type="match status" value="1"/>
</dbReference>